<evidence type="ECO:0000256" key="1">
    <source>
        <dbReference type="SAM" id="MobiDB-lite"/>
    </source>
</evidence>
<accession>A0A0P7Z6A3</accession>
<sequence>MSLLPVRNVRLGYRSVSGGKERREARCGECWRIWGSKSLPPYLKTLSAATGTQRDSGRTGKRSPPAALLLAVPPAPLTAQEDVDGRHIFAIRMRGINETQSAARGRKRANGPREASGERRTGDSHLSAHARAGAHRKASVEVHRARSDPTAAFSAVRTCL</sequence>
<name>A0A0P7Z6A3_SCLFO</name>
<protein>
    <submittedName>
        <fullName evidence="2">Uncharacterized protein</fullName>
    </submittedName>
</protein>
<proteinExistence type="predicted"/>
<comment type="caution">
    <text evidence="2">The sequence shown here is derived from an EMBL/GenBank/DDBJ whole genome shotgun (WGS) entry which is preliminary data.</text>
</comment>
<evidence type="ECO:0000313" key="3">
    <source>
        <dbReference type="Proteomes" id="UP000034805"/>
    </source>
</evidence>
<feature type="compositionally biased region" description="Basic and acidic residues" evidence="1">
    <location>
        <begin position="138"/>
        <end position="147"/>
    </location>
</feature>
<gene>
    <name evidence="2" type="ORF">Z043_104458</name>
</gene>
<feature type="non-terminal residue" evidence="2">
    <location>
        <position position="160"/>
    </location>
</feature>
<feature type="region of interest" description="Disordered" evidence="1">
    <location>
        <begin position="99"/>
        <end position="150"/>
    </location>
</feature>
<dbReference type="Proteomes" id="UP000034805">
    <property type="component" value="Unassembled WGS sequence"/>
</dbReference>
<dbReference type="EMBL" id="JARO02001186">
    <property type="protein sequence ID" value="KPP76218.1"/>
    <property type="molecule type" value="Genomic_DNA"/>
</dbReference>
<reference evidence="2 3" key="1">
    <citation type="submission" date="2015-08" db="EMBL/GenBank/DDBJ databases">
        <title>The genome of the Asian arowana (Scleropages formosus).</title>
        <authorList>
            <person name="Tan M.H."/>
            <person name="Gan H.M."/>
            <person name="Croft L.J."/>
            <person name="Austin C.M."/>
        </authorList>
    </citation>
    <scope>NUCLEOTIDE SEQUENCE [LARGE SCALE GENOMIC DNA]</scope>
    <source>
        <strain evidence="2">Aro1</strain>
    </source>
</reference>
<dbReference type="AlphaFoldDB" id="A0A0P7Z6A3"/>
<evidence type="ECO:0000313" key="2">
    <source>
        <dbReference type="EMBL" id="KPP76218.1"/>
    </source>
</evidence>
<organism evidence="2 3">
    <name type="scientific">Scleropages formosus</name>
    <name type="common">Asian bonytongue</name>
    <name type="synonym">Osteoglossum formosum</name>
    <dbReference type="NCBI Taxonomy" id="113540"/>
    <lineage>
        <taxon>Eukaryota</taxon>
        <taxon>Metazoa</taxon>
        <taxon>Chordata</taxon>
        <taxon>Craniata</taxon>
        <taxon>Vertebrata</taxon>
        <taxon>Euteleostomi</taxon>
        <taxon>Actinopterygii</taxon>
        <taxon>Neopterygii</taxon>
        <taxon>Teleostei</taxon>
        <taxon>Osteoglossocephala</taxon>
        <taxon>Osteoglossomorpha</taxon>
        <taxon>Osteoglossiformes</taxon>
        <taxon>Osteoglossidae</taxon>
        <taxon>Scleropages</taxon>
    </lineage>
</organism>